<organism evidence="2 3">
    <name type="scientific">Rehmannia glutinosa</name>
    <name type="common">Chinese foxglove</name>
    <dbReference type="NCBI Taxonomy" id="99300"/>
    <lineage>
        <taxon>Eukaryota</taxon>
        <taxon>Viridiplantae</taxon>
        <taxon>Streptophyta</taxon>
        <taxon>Embryophyta</taxon>
        <taxon>Tracheophyta</taxon>
        <taxon>Spermatophyta</taxon>
        <taxon>Magnoliopsida</taxon>
        <taxon>eudicotyledons</taxon>
        <taxon>Gunneridae</taxon>
        <taxon>Pentapetalae</taxon>
        <taxon>asterids</taxon>
        <taxon>lamiids</taxon>
        <taxon>Lamiales</taxon>
        <taxon>Orobanchaceae</taxon>
        <taxon>Rehmannieae</taxon>
        <taxon>Rehmannia</taxon>
    </lineage>
</organism>
<accession>A0ABR0XCG8</accession>
<dbReference type="PANTHER" id="PTHR11937">
    <property type="entry name" value="ACTIN"/>
    <property type="match status" value="1"/>
</dbReference>
<dbReference type="Gene3D" id="3.30.420.40">
    <property type="match status" value="2"/>
</dbReference>
<dbReference type="EMBL" id="JABTTQ020000005">
    <property type="protein sequence ID" value="KAK6156880.1"/>
    <property type="molecule type" value="Genomic_DNA"/>
</dbReference>
<dbReference type="InterPro" id="IPR043129">
    <property type="entry name" value="ATPase_NBD"/>
</dbReference>
<keyword evidence="3" id="KW-1185">Reference proteome</keyword>
<dbReference type="Gene3D" id="2.30.36.70">
    <property type="entry name" value="Actin, Chain A, domain 2"/>
    <property type="match status" value="1"/>
</dbReference>
<proteinExistence type="inferred from homology"/>
<sequence length="420" mass="47229">MRVYKITGMKIASRRSLCFCDAQEFLVRLGPEYQHLFMIIHHFYGVLLGVGSNLLELCNMAVVEEIQPIVCDNGTGIVKVCVRICCRFAGDDAPRVVFPSVVGIPKNSGVTVGTGYKNVYTGDEAQSNRGMLILKYPIEYGIIHNWDAMEKIWHHTFYNELRVAPEDHRIQAVMSLYASGRTTDSWPDDSFQGIVLDSGDVVSHTVPIYEGYSLPHAVIRLHVAGRDLTNYLLIILRERGYNFTTAAEQEIVRDLKEKLDYVSLNYEQEMENANSSSISAIEKSFELPDGQVITVGAERFRCPEVLFQPYLFGMDMPGIHDITYNSIMKSDADIRNDLYGNIVLSGGSTMFFGIADRMSREINARAPSSMKIKVVAPPERKYSAWIGGSILASLSTFQKAIILSVFSDLVRFYCEMLEFV</sequence>
<dbReference type="SUPFAM" id="SSF53067">
    <property type="entry name" value="Actin-like ATPase domain"/>
    <property type="match status" value="2"/>
</dbReference>
<dbReference type="PRINTS" id="PR00190">
    <property type="entry name" value="ACTIN"/>
</dbReference>
<evidence type="ECO:0008006" key="4">
    <source>
        <dbReference type="Google" id="ProtNLM"/>
    </source>
</evidence>
<evidence type="ECO:0000256" key="1">
    <source>
        <dbReference type="RuleBase" id="RU000487"/>
    </source>
</evidence>
<evidence type="ECO:0000313" key="2">
    <source>
        <dbReference type="EMBL" id="KAK6156880.1"/>
    </source>
</evidence>
<dbReference type="Pfam" id="PF00022">
    <property type="entry name" value="Actin"/>
    <property type="match status" value="2"/>
</dbReference>
<protein>
    <recommendedName>
        <fullName evidence="4">Actin</fullName>
    </recommendedName>
</protein>
<evidence type="ECO:0000313" key="3">
    <source>
        <dbReference type="Proteomes" id="UP001318860"/>
    </source>
</evidence>
<name>A0ABR0XCG8_REHGL</name>
<reference evidence="2 3" key="1">
    <citation type="journal article" date="2021" name="Comput. Struct. Biotechnol. J.">
        <title>De novo genome assembly of the potent medicinal plant Rehmannia glutinosa using nanopore technology.</title>
        <authorList>
            <person name="Ma L."/>
            <person name="Dong C."/>
            <person name="Song C."/>
            <person name="Wang X."/>
            <person name="Zheng X."/>
            <person name="Niu Y."/>
            <person name="Chen S."/>
            <person name="Feng W."/>
        </authorList>
    </citation>
    <scope>NUCLEOTIDE SEQUENCE [LARGE SCALE GENOMIC DNA]</scope>
    <source>
        <strain evidence="2">DH-2019</strain>
    </source>
</reference>
<comment type="similarity">
    <text evidence="1">Belongs to the actin family.</text>
</comment>
<dbReference type="SMART" id="SM00268">
    <property type="entry name" value="ACTIN"/>
    <property type="match status" value="1"/>
</dbReference>
<gene>
    <name evidence="2" type="ORF">DH2020_011128</name>
</gene>
<dbReference type="InterPro" id="IPR004000">
    <property type="entry name" value="Actin"/>
</dbReference>
<comment type="caution">
    <text evidence="2">The sequence shown here is derived from an EMBL/GenBank/DDBJ whole genome shotgun (WGS) entry which is preliminary data.</text>
</comment>
<dbReference type="Proteomes" id="UP001318860">
    <property type="component" value="Unassembled WGS sequence"/>
</dbReference>
<dbReference type="Gene3D" id="3.90.640.10">
    <property type="entry name" value="Actin, Chain A, domain 4"/>
    <property type="match status" value="1"/>
</dbReference>